<keyword evidence="1" id="KW-0863">Zinc-finger</keyword>
<reference evidence="4" key="1">
    <citation type="submission" date="2022-11" db="UniProtKB">
        <authorList>
            <consortium name="WormBaseParasite"/>
        </authorList>
    </citation>
    <scope>IDENTIFICATION</scope>
</reference>
<comment type="function">
    <text evidence="1">E3 ubiquitin-protein ligase. Component of the ribosome quality control complex (RQC), a ribosome-associated complex that mediates ubiquitination and extraction of incompletely synthesized nascent chains for proteasomal degradation.</text>
</comment>
<dbReference type="GO" id="GO:0043023">
    <property type="term" value="F:ribosomal large subunit binding"/>
    <property type="evidence" value="ECO:0007669"/>
    <property type="project" value="TreeGrafter"/>
</dbReference>
<dbReference type="InterPro" id="IPR016024">
    <property type="entry name" value="ARM-type_fold"/>
</dbReference>
<organism evidence="3 4">
    <name type="scientific">Ditylenchus dipsaci</name>
    <dbReference type="NCBI Taxonomy" id="166011"/>
    <lineage>
        <taxon>Eukaryota</taxon>
        <taxon>Metazoa</taxon>
        <taxon>Ecdysozoa</taxon>
        <taxon>Nematoda</taxon>
        <taxon>Chromadorea</taxon>
        <taxon>Rhabditida</taxon>
        <taxon>Tylenchina</taxon>
        <taxon>Tylenchomorpha</taxon>
        <taxon>Sphaerularioidea</taxon>
        <taxon>Anguinidae</taxon>
        <taxon>Anguininae</taxon>
        <taxon>Ditylenchus</taxon>
    </lineage>
</organism>
<dbReference type="InterPro" id="IPR039795">
    <property type="entry name" value="LTN1/Rkr1"/>
</dbReference>
<dbReference type="Pfam" id="PF22958">
    <property type="entry name" value="Ltn1_1st"/>
    <property type="match status" value="1"/>
</dbReference>
<dbReference type="Proteomes" id="UP000887574">
    <property type="component" value="Unplaced"/>
</dbReference>
<evidence type="ECO:0000313" key="4">
    <source>
        <dbReference type="WBParaSite" id="jg1583"/>
    </source>
</evidence>
<comment type="catalytic activity">
    <reaction evidence="1">
        <text>S-ubiquitinyl-[E2 ubiquitin-conjugating enzyme]-L-cysteine + [acceptor protein]-L-lysine = [E2 ubiquitin-conjugating enzyme]-L-cysteine + N(6)-ubiquitinyl-[acceptor protein]-L-lysine.</text>
        <dbReference type="EC" id="2.3.2.27"/>
    </reaction>
</comment>
<keyword evidence="3" id="KW-1185">Reference proteome</keyword>
<dbReference type="EC" id="2.3.2.27" evidence="1"/>
<evidence type="ECO:0000256" key="1">
    <source>
        <dbReference type="RuleBase" id="RU367090"/>
    </source>
</evidence>
<evidence type="ECO:0000313" key="3">
    <source>
        <dbReference type="Proteomes" id="UP000887574"/>
    </source>
</evidence>
<dbReference type="WBParaSite" id="jg1583">
    <property type="protein sequence ID" value="jg1583"/>
    <property type="gene ID" value="jg1583"/>
</dbReference>
<dbReference type="GO" id="GO:0061630">
    <property type="term" value="F:ubiquitin protein ligase activity"/>
    <property type="evidence" value="ECO:0007669"/>
    <property type="project" value="UniProtKB-UniRule"/>
</dbReference>
<dbReference type="PANTHER" id="PTHR12389">
    <property type="entry name" value="ZINC FINGER PROTEIN 294"/>
    <property type="match status" value="1"/>
</dbReference>
<comment type="similarity">
    <text evidence="1">Belongs to the LTN1 family.</text>
</comment>
<dbReference type="InterPro" id="IPR054476">
    <property type="entry name" value="Ltn1_N"/>
</dbReference>
<dbReference type="AlphaFoldDB" id="A0A915D681"/>
<comment type="pathway">
    <text evidence="1">Protein modification; protein ubiquitination.</text>
</comment>
<dbReference type="SUPFAM" id="SSF48371">
    <property type="entry name" value="ARM repeat"/>
    <property type="match status" value="1"/>
</dbReference>
<sequence>MSNKCNRRRENAQSASSSKAAELLQNSGLSIPFLGIEALNLGGKLSGSDISAIPKDSLTREKAMKELCDYIKPEDELRTIFPYFASNYSKLVTDSTPKIRAYANSLLLTFLKALKNDRKAGKYSWGSSIPFLLLSLNDKCDQVSKLAEALLLECFPEQKRALMLRTYSNDAMILALEVVKLKHKLVQPQQFVEDETDAQRQARLVAQGLETMEMLVQEDYETCKCMCDDFFQSPAVITSLMNSSAMSVRIATLAFFMILSNLDAENVALCRNAFECFIILAGDKRFYETCNIDKAVVPKLLGVVRKKNMHWTVLETSLLPAFALVTNNLGEMDRGKWTCSLIDSFFRGICFANYANDSELITFILTKVLQFIDVILINSKEGLNLLAQVATLVKACLMNKLPASCRLIEKLVDSSDDHQFCSAIAKDEKLPNATVIKILQKHPEILIQEQHLLAIVAKTGGT</sequence>
<keyword evidence="1" id="KW-0808">Transferase</keyword>
<dbReference type="GO" id="GO:1990112">
    <property type="term" value="C:RQC complex"/>
    <property type="evidence" value="ECO:0007669"/>
    <property type="project" value="UniProtKB-UniRule"/>
</dbReference>
<dbReference type="GO" id="GO:0072344">
    <property type="term" value="P:rescue of stalled ribosome"/>
    <property type="evidence" value="ECO:0007669"/>
    <property type="project" value="UniProtKB-UniRule"/>
</dbReference>
<keyword evidence="1" id="KW-0862">Zinc</keyword>
<keyword evidence="1" id="KW-0833">Ubl conjugation pathway</keyword>
<comment type="subunit">
    <text evidence="1">Component of the ribosome quality control complex (RQC).</text>
</comment>
<accession>A0A915D681</accession>
<dbReference type="GO" id="GO:1990116">
    <property type="term" value="P:ribosome-associated ubiquitin-dependent protein catabolic process"/>
    <property type="evidence" value="ECO:0007669"/>
    <property type="project" value="UniProtKB-UniRule"/>
</dbReference>
<keyword evidence="1" id="KW-0479">Metal-binding</keyword>
<protein>
    <recommendedName>
        <fullName evidence="1">E3 ubiquitin-protein ligase listerin</fullName>
        <ecNumber evidence="1">2.3.2.27</ecNumber>
    </recommendedName>
    <alternativeName>
        <fullName evidence="1">RING-type E3 ubiquitin transferase listerin</fullName>
    </alternativeName>
</protein>
<feature type="domain" description="E3 ubiquitin-protein ligase listerin N-terminal" evidence="2">
    <location>
        <begin position="55"/>
        <end position="312"/>
    </location>
</feature>
<dbReference type="GO" id="GO:0005829">
    <property type="term" value="C:cytosol"/>
    <property type="evidence" value="ECO:0007669"/>
    <property type="project" value="UniProtKB-UniRule"/>
</dbReference>
<dbReference type="PANTHER" id="PTHR12389:SF0">
    <property type="entry name" value="E3 UBIQUITIN-PROTEIN LIGASE LISTERIN"/>
    <property type="match status" value="1"/>
</dbReference>
<evidence type="ECO:0000259" key="2">
    <source>
        <dbReference type="Pfam" id="PF22958"/>
    </source>
</evidence>
<name>A0A915D681_9BILA</name>
<proteinExistence type="inferred from homology"/>
<dbReference type="GO" id="GO:0008270">
    <property type="term" value="F:zinc ion binding"/>
    <property type="evidence" value="ECO:0007669"/>
    <property type="project" value="UniProtKB-KW"/>
</dbReference>